<sequence>MPQSTHPIALQSLGAVLLLLPEAVGALALVEDVEMACMDVCPLASELSVINSNIICPEEGCGKVFKASSALNMHLTKHHRNSCLVKRDSSITVRYFCPEENCIYHVSATRHFAQMKYLKQHYLKVHSEKKFSCDSCNKAFATQELLRYHSQVCGVKFTCSCGNSYSSYEALLTHSKRKQHTFELKYKLGLKRSKSEGTAEVSLKKDTHCFSVDMQPVYILPKPSNDQVGTIALNVLATPNISELSCSVVHDKSMQTDPLEPKRKKTSPNKTSEKALKRRTSAQTQTGGLHRTHHLKKTAETQTMGDYILQKAMEDADIYINNDSEYPCYSTNGPRKRKNNSGTQTAVKKCSKVALKVYEPVLEQSLDAMSLSPCTPFCLKKDVGLPDLWVADKNTSSTQTTGTTDDLLQSTSFSKGDLNLELFGQDGNLCSSNNLQSIFEDNSDSFDNVVGSSSEFGSVPHPEVSMNHLNDLSDENFTSCNVTQTDQNLNHLFLRQTSDDECPASFTTSETQTTDDLNDLDSLLYTNMWTQTSEDPLFSGLDFADTQTQTAWPLYGEETNESVLVSAETQTAISSACPSIIDSECWSCEPSHIETQTCEEDLKDYIAELEQA</sequence>
<keyword evidence="3" id="KW-0732">Signal</keyword>
<feature type="signal peptide" evidence="3">
    <location>
        <begin position="1"/>
        <end position="28"/>
    </location>
</feature>
<name>A0AAE1H057_9NEOP</name>
<dbReference type="PROSITE" id="PS50157">
    <property type="entry name" value="ZINC_FINGER_C2H2_2"/>
    <property type="match status" value="2"/>
</dbReference>
<reference evidence="5" key="1">
    <citation type="submission" date="2021-07" db="EMBL/GenBank/DDBJ databases">
        <authorList>
            <person name="Catto M.A."/>
            <person name="Jacobson A."/>
            <person name="Kennedy G."/>
            <person name="Labadie P."/>
            <person name="Hunt B.G."/>
            <person name="Srinivasan R."/>
        </authorList>
    </citation>
    <scope>NUCLEOTIDE SEQUENCE</scope>
    <source>
        <strain evidence="5">PL_HMW_Pooled</strain>
        <tissue evidence="5">Head</tissue>
    </source>
</reference>
<feature type="domain" description="C2H2-type" evidence="4">
    <location>
        <begin position="54"/>
        <end position="78"/>
    </location>
</feature>
<feature type="region of interest" description="Disordered" evidence="2">
    <location>
        <begin position="252"/>
        <end position="292"/>
    </location>
</feature>
<dbReference type="GO" id="GO:0000981">
    <property type="term" value="F:DNA-binding transcription factor activity, RNA polymerase II-specific"/>
    <property type="evidence" value="ECO:0007669"/>
    <property type="project" value="TreeGrafter"/>
</dbReference>
<dbReference type="EMBL" id="JAHWGI010000287">
    <property type="protein sequence ID" value="KAK3911911.1"/>
    <property type="molecule type" value="Genomic_DNA"/>
</dbReference>
<dbReference type="GO" id="GO:0000976">
    <property type="term" value="F:transcription cis-regulatory region binding"/>
    <property type="evidence" value="ECO:0007669"/>
    <property type="project" value="InterPro"/>
</dbReference>
<dbReference type="InterPro" id="IPR056545">
    <property type="entry name" value="C2H2_ASCIZ_1st_2nd"/>
</dbReference>
<dbReference type="SMART" id="SM00355">
    <property type="entry name" value="ZnF_C2H2"/>
    <property type="match status" value="4"/>
</dbReference>
<dbReference type="GO" id="GO:0008270">
    <property type="term" value="F:zinc ion binding"/>
    <property type="evidence" value="ECO:0007669"/>
    <property type="project" value="UniProtKB-KW"/>
</dbReference>
<proteinExistence type="predicted"/>
<evidence type="ECO:0000313" key="5">
    <source>
        <dbReference type="EMBL" id="KAK3911911.1"/>
    </source>
</evidence>
<feature type="domain" description="C2H2-type" evidence="4">
    <location>
        <begin position="131"/>
        <end position="152"/>
    </location>
</feature>
<dbReference type="PANTHER" id="PTHR46664:SF1">
    <property type="entry name" value="ATM INTERACTOR"/>
    <property type="match status" value="1"/>
</dbReference>
<organism evidence="5 6">
    <name type="scientific">Frankliniella fusca</name>
    <dbReference type="NCBI Taxonomy" id="407009"/>
    <lineage>
        <taxon>Eukaryota</taxon>
        <taxon>Metazoa</taxon>
        <taxon>Ecdysozoa</taxon>
        <taxon>Arthropoda</taxon>
        <taxon>Hexapoda</taxon>
        <taxon>Insecta</taxon>
        <taxon>Pterygota</taxon>
        <taxon>Neoptera</taxon>
        <taxon>Paraneoptera</taxon>
        <taxon>Thysanoptera</taxon>
        <taxon>Terebrantia</taxon>
        <taxon>Thripoidea</taxon>
        <taxon>Thripidae</taxon>
        <taxon>Frankliniella</taxon>
    </lineage>
</organism>
<dbReference type="AlphaFoldDB" id="A0AAE1H057"/>
<keyword evidence="1" id="KW-0862">Zinc</keyword>
<dbReference type="Pfam" id="PF24757">
    <property type="entry name" value="C2H2_ASCIZ"/>
    <property type="match status" value="1"/>
</dbReference>
<dbReference type="Gene3D" id="3.30.160.60">
    <property type="entry name" value="Classic Zinc Finger"/>
    <property type="match status" value="2"/>
</dbReference>
<dbReference type="InterPro" id="IPR013087">
    <property type="entry name" value="Znf_C2H2_type"/>
</dbReference>
<evidence type="ECO:0000259" key="4">
    <source>
        <dbReference type="PROSITE" id="PS50157"/>
    </source>
</evidence>
<protein>
    <submittedName>
        <fullName evidence="5">ATM interactor</fullName>
    </submittedName>
</protein>
<dbReference type="InterPro" id="IPR055303">
    <property type="entry name" value="ATMIN"/>
</dbReference>
<keyword evidence="1" id="KW-0479">Metal-binding</keyword>
<reference evidence="5" key="2">
    <citation type="journal article" date="2023" name="BMC Genomics">
        <title>Pest status, molecular evolution, and epigenetic factors derived from the genome assembly of Frankliniella fusca, a thysanopteran phytovirus vector.</title>
        <authorList>
            <person name="Catto M.A."/>
            <person name="Labadie P.E."/>
            <person name="Jacobson A.L."/>
            <person name="Kennedy G.G."/>
            <person name="Srinivasan R."/>
            <person name="Hunt B.G."/>
        </authorList>
    </citation>
    <scope>NUCLEOTIDE SEQUENCE</scope>
    <source>
        <strain evidence="5">PL_HMW_Pooled</strain>
    </source>
</reference>
<evidence type="ECO:0000256" key="3">
    <source>
        <dbReference type="SAM" id="SignalP"/>
    </source>
</evidence>
<keyword evidence="6" id="KW-1185">Reference proteome</keyword>
<gene>
    <name evidence="5" type="ORF">KUF71_004591</name>
</gene>
<dbReference type="GO" id="GO:0005634">
    <property type="term" value="C:nucleus"/>
    <property type="evidence" value="ECO:0007669"/>
    <property type="project" value="TreeGrafter"/>
</dbReference>
<accession>A0AAE1H057</accession>
<comment type="caution">
    <text evidence="5">The sequence shown here is derived from an EMBL/GenBank/DDBJ whole genome shotgun (WGS) entry which is preliminary data.</text>
</comment>
<evidence type="ECO:0000256" key="1">
    <source>
        <dbReference type="PROSITE-ProRule" id="PRU00042"/>
    </source>
</evidence>
<dbReference type="Proteomes" id="UP001219518">
    <property type="component" value="Unassembled WGS sequence"/>
</dbReference>
<evidence type="ECO:0000256" key="2">
    <source>
        <dbReference type="SAM" id="MobiDB-lite"/>
    </source>
</evidence>
<evidence type="ECO:0000313" key="6">
    <source>
        <dbReference type="Proteomes" id="UP001219518"/>
    </source>
</evidence>
<dbReference type="PANTHER" id="PTHR46664">
    <property type="entry name" value="ATM INTERACTOR"/>
    <property type="match status" value="1"/>
</dbReference>
<feature type="chain" id="PRO_5042186429" evidence="3">
    <location>
        <begin position="29"/>
        <end position="612"/>
    </location>
</feature>
<dbReference type="GO" id="GO:0045944">
    <property type="term" value="P:positive regulation of transcription by RNA polymerase II"/>
    <property type="evidence" value="ECO:0007669"/>
    <property type="project" value="InterPro"/>
</dbReference>
<keyword evidence="1" id="KW-0863">Zinc-finger</keyword>